<keyword evidence="1" id="KW-0812">Transmembrane</keyword>
<sequence>MGVIPMILSKSPLWSPLSSVIAFGIMVAMVMTLFVVPVLYYMSLKGQKTAAPAETHEDDQPALALVTH</sequence>
<accession>A0A1G1SU32</accession>
<dbReference type="Gene3D" id="1.20.1640.10">
    <property type="entry name" value="Multidrug efflux transporter AcrB transmembrane domain"/>
    <property type="match status" value="1"/>
</dbReference>
<evidence type="ECO:0000313" key="3">
    <source>
        <dbReference type="Proteomes" id="UP000177506"/>
    </source>
</evidence>
<evidence type="ECO:0000313" key="2">
    <source>
        <dbReference type="EMBL" id="OGX82122.1"/>
    </source>
</evidence>
<dbReference type="EMBL" id="MDZA01000437">
    <property type="protein sequence ID" value="OGX82122.1"/>
    <property type="molecule type" value="Genomic_DNA"/>
</dbReference>
<proteinExistence type="predicted"/>
<keyword evidence="1" id="KW-0472">Membrane</keyword>
<keyword evidence="1" id="KW-1133">Transmembrane helix</keyword>
<dbReference type="AlphaFoldDB" id="A0A1G1SU32"/>
<dbReference type="Proteomes" id="UP000177506">
    <property type="component" value="Unassembled WGS sequence"/>
</dbReference>
<name>A0A1G1SU32_9BACT</name>
<reference evidence="2 3" key="1">
    <citation type="submission" date="2016-08" db="EMBL/GenBank/DDBJ databases">
        <title>Hymenobacter coccineus sp. nov., Hymenobacter lapidarius sp. nov. and Hymenobacter glacialis sp. nov., isolated from Antarctic soil.</title>
        <authorList>
            <person name="Sedlacek I."/>
            <person name="Kralova S."/>
            <person name="Kyrova K."/>
            <person name="Maslanova I."/>
            <person name="Stankova E."/>
            <person name="Vrbovska V."/>
            <person name="Nemec M."/>
            <person name="Bartak M."/>
            <person name="Svec P."/>
            <person name="Busse H.-J."/>
            <person name="Pantucek R."/>
        </authorList>
    </citation>
    <scope>NUCLEOTIDE SEQUENCE [LARGE SCALE GENOMIC DNA]</scope>
    <source>
        <strain evidence="2 3">CCM 8649</strain>
    </source>
</reference>
<protein>
    <submittedName>
        <fullName evidence="2">Uncharacterized protein</fullName>
    </submittedName>
</protein>
<evidence type="ECO:0000256" key="1">
    <source>
        <dbReference type="SAM" id="Phobius"/>
    </source>
</evidence>
<feature type="transmembrane region" description="Helical" evidence="1">
    <location>
        <begin position="20"/>
        <end position="42"/>
    </location>
</feature>
<organism evidence="2 3">
    <name type="scientific">Hymenobacter coccineus</name>
    <dbReference type="NCBI Taxonomy" id="1908235"/>
    <lineage>
        <taxon>Bacteria</taxon>
        <taxon>Pseudomonadati</taxon>
        <taxon>Bacteroidota</taxon>
        <taxon>Cytophagia</taxon>
        <taxon>Cytophagales</taxon>
        <taxon>Hymenobacteraceae</taxon>
        <taxon>Hymenobacter</taxon>
    </lineage>
</organism>
<dbReference type="RefSeq" id="WP_070746907.1">
    <property type="nucleotide sequence ID" value="NZ_MDZA01000437.1"/>
</dbReference>
<dbReference type="SUPFAM" id="SSF82866">
    <property type="entry name" value="Multidrug efflux transporter AcrB transmembrane domain"/>
    <property type="match status" value="1"/>
</dbReference>
<gene>
    <name evidence="2" type="ORF">BEN49_02940</name>
</gene>
<comment type="caution">
    <text evidence="2">The sequence shown here is derived from an EMBL/GenBank/DDBJ whole genome shotgun (WGS) entry which is preliminary data.</text>
</comment>
<keyword evidence="3" id="KW-1185">Reference proteome</keyword>